<gene>
    <name evidence="9 12" type="primary">fabH</name>
    <name evidence="12" type="ORF">NtB2_00281</name>
</gene>
<dbReference type="InterPro" id="IPR013751">
    <property type="entry name" value="ACP_syn_III_N"/>
</dbReference>
<dbReference type="InterPro" id="IPR013747">
    <property type="entry name" value="ACP_syn_III_C"/>
</dbReference>
<comment type="subunit">
    <text evidence="9">Homodimer.</text>
</comment>
<evidence type="ECO:0000256" key="8">
    <source>
        <dbReference type="ARBA" id="ARBA00023315"/>
    </source>
</evidence>
<keyword evidence="5 9" id="KW-0443">Lipid metabolism</keyword>
<dbReference type="EC" id="2.3.1.180" evidence="9"/>
<keyword evidence="4 9" id="KW-0276">Fatty acid metabolism</keyword>
<keyword evidence="13" id="KW-1185">Reference proteome</keyword>
<evidence type="ECO:0000256" key="9">
    <source>
        <dbReference type="HAMAP-Rule" id="MF_01815"/>
    </source>
</evidence>
<dbReference type="CDD" id="cd00830">
    <property type="entry name" value="KAS_III"/>
    <property type="match status" value="1"/>
</dbReference>
<keyword evidence="9" id="KW-0963">Cytoplasm</keyword>
<comment type="similarity">
    <text evidence="1 9">Belongs to the thiolase-like superfamily. FabH family.</text>
</comment>
<dbReference type="SUPFAM" id="SSF53901">
    <property type="entry name" value="Thiolase-like"/>
    <property type="match status" value="1"/>
</dbReference>
<dbReference type="GO" id="GO:0004315">
    <property type="term" value="F:3-oxoacyl-[acyl-carrier-protein] synthase activity"/>
    <property type="evidence" value="ECO:0007669"/>
    <property type="project" value="InterPro"/>
</dbReference>
<evidence type="ECO:0000256" key="6">
    <source>
        <dbReference type="ARBA" id="ARBA00023160"/>
    </source>
</evidence>
<evidence type="ECO:0000313" key="13">
    <source>
        <dbReference type="Proteomes" id="UP000245021"/>
    </source>
</evidence>
<comment type="subcellular location">
    <subcellularLocation>
        <location evidence="9">Cytoplasm</location>
    </subcellularLocation>
</comment>
<feature type="active site" evidence="9">
    <location>
        <position position="250"/>
    </location>
</feature>
<keyword evidence="7 9" id="KW-0511">Multifunctional enzyme</keyword>
<comment type="catalytic activity">
    <reaction evidence="9">
        <text>malonyl-[ACP] + acetyl-CoA + H(+) = 3-oxobutanoyl-[ACP] + CO2 + CoA</text>
        <dbReference type="Rhea" id="RHEA:12080"/>
        <dbReference type="Rhea" id="RHEA-COMP:9623"/>
        <dbReference type="Rhea" id="RHEA-COMP:9625"/>
        <dbReference type="ChEBI" id="CHEBI:15378"/>
        <dbReference type="ChEBI" id="CHEBI:16526"/>
        <dbReference type="ChEBI" id="CHEBI:57287"/>
        <dbReference type="ChEBI" id="CHEBI:57288"/>
        <dbReference type="ChEBI" id="CHEBI:78449"/>
        <dbReference type="ChEBI" id="CHEBI:78450"/>
        <dbReference type="EC" id="2.3.1.180"/>
    </reaction>
</comment>
<sequence>MPFAKIKAVAHSVPEQVVTNDDLAKIMDTSDEWIYSRTGIKRRHISIDENTSDLAAQVGQKLLEQTGYEADTLDFIIVATITPDSTMPSTAALVQSKIGANRAFAYDLAAACSGFVFALSTAEKLIAGGYKRGMVIGAEVFSKSIDWTDRTTAVLFGDGAGGVLLEADDSQPLVIAEKLESDGSRGGSLTVNQLELNSPFSDIIEKEKTSLQMDGRAIFDFAVRDVPKNIKATLELADYEVDDIDYFMLHQANSRILDKMAKKLGADREKFLQNMEEYGNTSAATIPILLSEAVESGKVRLDGSQKLVLTGFGGGLTWGSLVIHI</sequence>
<evidence type="ECO:0000259" key="11">
    <source>
        <dbReference type="Pfam" id="PF08545"/>
    </source>
</evidence>
<dbReference type="RefSeq" id="WP_109245165.1">
    <property type="nucleotide sequence ID" value="NZ_BFFO01000002.1"/>
</dbReference>
<dbReference type="OrthoDB" id="9815506at2"/>
<protein>
    <recommendedName>
        <fullName evidence="9">Beta-ketoacyl-[acyl-carrier-protein] synthase III</fullName>
        <shortName evidence="9">Beta-ketoacyl-ACP synthase III</shortName>
        <shortName evidence="9">KAS III</shortName>
        <ecNumber evidence="9">2.3.1.180</ecNumber>
    </recommendedName>
    <alternativeName>
        <fullName evidence="9">3-oxoacyl-[acyl-carrier-protein] synthase 3</fullName>
    </alternativeName>
    <alternativeName>
        <fullName evidence="9">3-oxoacyl-[acyl-carrier-protein] synthase III</fullName>
    </alternativeName>
</protein>
<dbReference type="InterPro" id="IPR004655">
    <property type="entry name" value="FabH"/>
</dbReference>
<accession>A0A2R5HIL2</accession>
<dbReference type="AlphaFoldDB" id="A0A2R5HIL2"/>
<dbReference type="Pfam" id="PF08545">
    <property type="entry name" value="ACP_syn_III"/>
    <property type="match status" value="1"/>
</dbReference>
<comment type="domain">
    <text evidence="9">The last Arg residue of the ACP-binding site is essential for the weak association between ACP/AcpP and FabH.</text>
</comment>
<dbReference type="PANTHER" id="PTHR43091">
    <property type="entry name" value="3-OXOACYL-[ACYL-CARRIER-PROTEIN] SYNTHASE"/>
    <property type="match status" value="1"/>
</dbReference>
<feature type="domain" description="Beta-ketoacyl-[acyl-carrier-protein] synthase III N-terminal" evidence="11">
    <location>
        <begin position="106"/>
        <end position="183"/>
    </location>
</feature>
<comment type="function">
    <text evidence="9">Catalyzes the condensation reaction of fatty acid synthesis by the addition to an acyl acceptor of two carbons from malonyl-ACP. Catalyzes the first condensation reaction which initiates fatty acid synthesis and may therefore play a role in governing the total rate of fatty acid production. Possesses both acetoacetyl-ACP synthase and acetyl transacylase activities. Its substrate specificity determines the biosynthesis of branched-chain and/or straight-chain of fatty acids.</text>
</comment>
<evidence type="ECO:0000259" key="10">
    <source>
        <dbReference type="Pfam" id="PF08541"/>
    </source>
</evidence>
<comment type="pathway">
    <text evidence="9">Lipid metabolism; fatty acid biosynthesis.</text>
</comment>
<evidence type="ECO:0000256" key="2">
    <source>
        <dbReference type="ARBA" id="ARBA00022516"/>
    </source>
</evidence>
<evidence type="ECO:0000256" key="1">
    <source>
        <dbReference type="ARBA" id="ARBA00008642"/>
    </source>
</evidence>
<dbReference type="HAMAP" id="MF_01815">
    <property type="entry name" value="FabH"/>
    <property type="match status" value="1"/>
</dbReference>
<dbReference type="Gene3D" id="3.40.47.10">
    <property type="match status" value="1"/>
</dbReference>
<dbReference type="GO" id="GO:0033818">
    <property type="term" value="F:beta-ketoacyl-acyl-carrier-protein synthase III activity"/>
    <property type="evidence" value="ECO:0007669"/>
    <property type="project" value="UniProtKB-UniRule"/>
</dbReference>
<feature type="domain" description="Beta-ketoacyl-[acyl-carrier-protein] synthase III C-terminal" evidence="10">
    <location>
        <begin position="234"/>
        <end position="324"/>
    </location>
</feature>
<feature type="region of interest" description="ACP-binding" evidence="9">
    <location>
        <begin position="251"/>
        <end position="255"/>
    </location>
</feature>
<evidence type="ECO:0000256" key="4">
    <source>
        <dbReference type="ARBA" id="ARBA00022832"/>
    </source>
</evidence>
<evidence type="ECO:0000313" key="12">
    <source>
        <dbReference type="EMBL" id="GBG96170.1"/>
    </source>
</evidence>
<dbReference type="InterPro" id="IPR016039">
    <property type="entry name" value="Thiolase-like"/>
</dbReference>
<dbReference type="UniPathway" id="UPA00094"/>
<dbReference type="NCBIfam" id="TIGR00747">
    <property type="entry name" value="fabH"/>
    <property type="match status" value="1"/>
</dbReference>
<dbReference type="EMBL" id="BFFO01000002">
    <property type="protein sequence ID" value="GBG96170.1"/>
    <property type="molecule type" value="Genomic_DNA"/>
</dbReference>
<dbReference type="GO" id="GO:0006633">
    <property type="term" value="P:fatty acid biosynthetic process"/>
    <property type="evidence" value="ECO:0007669"/>
    <property type="project" value="UniProtKB-UniRule"/>
</dbReference>
<evidence type="ECO:0000256" key="3">
    <source>
        <dbReference type="ARBA" id="ARBA00022679"/>
    </source>
</evidence>
<dbReference type="GO" id="GO:0005737">
    <property type="term" value="C:cytoplasm"/>
    <property type="evidence" value="ECO:0007669"/>
    <property type="project" value="UniProtKB-SubCell"/>
</dbReference>
<keyword evidence="6 9" id="KW-0275">Fatty acid biosynthesis</keyword>
<evidence type="ECO:0000256" key="5">
    <source>
        <dbReference type="ARBA" id="ARBA00023098"/>
    </source>
</evidence>
<keyword evidence="3 9" id="KW-0808">Transferase</keyword>
<name>A0A2R5HIL2_9LACT</name>
<dbReference type="PANTHER" id="PTHR43091:SF1">
    <property type="entry name" value="BETA-KETOACYL-[ACYL-CARRIER-PROTEIN] SYNTHASE III, CHLOROPLASTIC"/>
    <property type="match status" value="1"/>
</dbReference>
<reference evidence="12 13" key="1">
    <citation type="journal article" date="2018" name="Genome Announc.">
        <title>Draft Genome Sequence of Lactococcus sp. Strain NtB2 (JCM 32569), Isolated from the Gut of the Higher Termite Nasutitermes takasagoensis.</title>
        <authorList>
            <person name="Noda S."/>
            <person name="Aihara C."/>
            <person name="Yuki M."/>
            <person name="Ohkuma M."/>
        </authorList>
    </citation>
    <scope>NUCLEOTIDE SEQUENCE [LARGE SCALE GENOMIC DNA]</scope>
    <source>
        <strain evidence="12 13">NtB2</strain>
    </source>
</reference>
<feature type="active site" evidence="9">
    <location>
        <position position="112"/>
    </location>
</feature>
<dbReference type="Pfam" id="PF08541">
    <property type="entry name" value="ACP_syn_III_C"/>
    <property type="match status" value="1"/>
</dbReference>
<keyword evidence="2 9" id="KW-0444">Lipid biosynthesis</keyword>
<organism evidence="12 13">
    <name type="scientific">Lactococcus termiticola</name>
    <dbReference type="NCBI Taxonomy" id="2169526"/>
    <lineage>
        <taxon>Bacteria</taxon>
        <taxon>Bacillati</taxon>
        <taxon>Bacillota</taxon>
        <taxon>Bacilli</taxon>
        <taxon>Lactobacillales</taxon>
        <taxon>Streptococcaceae</taxon>
        <taxon>Lactococcus</taxon>
    </lineage>
</organism>
<dbReference type="NCBIfam" id="NF006829">
    <property type="entry name" value="PRK09352.1"/>
    <property type="match status" value="1"/>
</dbReference>
<feature type="active site" evidence="9">
    <location>
        <position position="280"/>
    </location>
</feature>
<dbReference type="Proteomes" id="UP000245021">
    <property type="component" value="Unassembled WGS sequence"/>
</dbReference>
<keyword evidence="8 9" id="KW-0012">Acyltransferase</keyword>
<comment type="caution">
    <text evidence="12">The sequence shown here is derived from an EMBL/GenBank/DDBJ whole genome shotgun (WGS) entry which is preliminary data.</text>
</comment>
<evidence type="ECO:0000256" key="7">
    <source>
        <dbReference type="ARBA" id="ARBA00023268"/>
    </source>
</evidence>
<proteinExistence type="inferred from homology"/>